<evidence type="ECO:0000256" key="7">
    <source>
        <dbReference type="SAM" id="Phobius"/>
    </source>
</evidence>
<dbReference type="EC" id="2.4.99.17" evidence="8"/>
<dbReference type="InterPro" id="IPR003699">
    <property type="entry name" value="QueA"/>
</dbReference>
<keyword evidence="4 8" id="KW-0808">Transferase</keyword>
<dbReference type="Gene3D" id="3.40.1780.10">
    <property type="entry name" value="QueA-like"/>
    <property type="match status" value="1"/>
</dbReference>
<dbReference type="SUPFAM" id="SSF111337">
    <property type="entry name" value="QueA-like"/>
    <property type="match status" value="1"/>
</dbReference>
<name>A0A3B0USN1_9ZZZZ</name>
<dbReference type="AlphaFoldDB" id="A0A3B0USN1"/>
<organism evidence="8">
    <name type="scientific">hydrothermal vent metagenome</name>
    <dbReference type="NCBI Taxonomy" id="652676"/>
    <lineage>
        <taxon>unclassified sequences</taxon>
        <taxon>metagenomes</taxon>
        <taxon>ecological metagenomes</taxon>
    </lineage>
</organism>
<keyword evidence="8" id="KW-0413">Isomerase</keyword>
<dbReference type="GO" id="GO:0008616">
    <property type="term" value="P:tRNA queuosine(34) biosynthetic process"/>
    <property type="evidence" value="ECO:0007669"/>
    <property type="project" value="UniProtKB-KW"/>
</dbReference>
<gene>
    <name evidence="8" type="ORF">MNBD_BACTEROID01-732</name>
</gene>
<comment type="subcellular location">
    <subcellularLocation>
        <location evidence="1">Cytoplasm</location>
    </subcellularLocation>
</comment>
<dbReference type="FunFam" id="2.40.10.240:FF:000002">
    <property type="entry name" value="S-adenosylmethionine:tRNA ribosyltransferase-isomerase"/>
    <property type="match status" value="1"/>
</dbReference>
<evidence type="ECO:0000256" key="1">
    <source>
        <dbReference type="ARBA" id="ARBA00004496"/>
    </source>
</evidence>
<keyword evidence="5" id="KW-0949">S-adenosyl-L-methionine</keyword>
<feature type="transmembrane region" description="Helical" evidence="7">
    <location>
        <begin position="305"/>
        <end position="325"/>
    </location>
</feature>
<dbReference type="Pfam" id="PF02547">
    <property type="entry name" value="Queuosine_synth"/>
    <property type="match status" value="1"/>
</dbReference>
<evidence type="ECO:0000313" key="8">
    <source>
        <dbReference type="EMBL" id="VAW22666.1"/>
    </source>
</evidence>
<protein>
    <submittedName>
        <fullName evidence="8">S-adenosylmethionine:tRNA ribosyltransferase-isomerase</fullName>
        <ecNumber evidence="8">2.4.99.17</ecNumber>
    </submittedName>
</protein>
<dbReference type="GO" id="GO:0051075">
    <property type="term" value="F:S-adenosylmethionine:tRNA ribosyltransferase-isomerase activity"/>
    <property type="evidence" value="ECO:0007669"/>
    <property type="project" value="UniProtKB-EC"/>
</dbReference>
<dbReference type="InterPro" id="IPR042119">
    <property type="entry name" value="QueA_dom2"/>
</dbReference>
<dbReference type="InterPro" id="IPR036100">
    <property type="entry name" value="QueA_sf"/>
</dbReference>
<evidence type="ECO:0000256" key="2">
    <source>
        <dbReference type="ARBA" id="ARBA00011245"/>
    </source>
</evidence>
<keyword evidence="6" id="KW-0671">Queuosine biosynthesis</keyword>
<keyword evidence="3" id="KW-0963">Cytoplasm</keyword>
<keyword evidence="7" id="KW-1133">Transmembrane helix</keyword>
<sequence>MKLSKFRYNLPDNKIAFHPSANRDESKLMVLYKDSGKIEHKLFKELLDYFDDKDLLVFNDTKVFPARLFGNKEKTGAEIEVFLLRELNREQRLWDVLVDPARKIRIGNKLYFGEDNMLVAEVIDNTTSRGRTLRFLFDGPYDEFKSTLYSLGETPLPKFINRPVLPEDKERYQTIFAKHEGAVAAPTAGLHFSRELLKRLEIKGVDFTYITLHVGLGNFRNVEVEDLTKHKMDSEQIWIYEEACKMVNNAKLNKQNVCAVGTTVMRTLESSVSTQGLLKPFEGWTNKFIFPPYDFSVANRMVTNFHLPLSTLLMMVAAFAGYDLLMDAYSVAIKNDYRFGTYGDAMLIL</sequence>
<evidence type="ECO:0000256" key="5">
    <source>
        <dbReference type="ARBA" id="ARBA00022691"/>
    </source>
</evidence>
<dbReference type="FunFam" id="3.40.1780.10:FF:000001">
    <property type="entry name" value="S-adenosylmethionine:tRNA ribosyltransferase-isomerase"/>
    <property type="match status" value="1"/>
</dbReference>
<dbReference type="EMBL" id="UOEP01000176">
    <property type="protein sequence ID" value="VAW22666.1"/>
    <property type="molecule type" value="Genomic_DNA"/>
</dbReference>
<dbReference type="GO" id="GO:0005737">
    <property type="term" value="C:cytoplasm"/>
    <property type="evidence" value="ECO:0007669"/>
    <property type="project" value="UniProtKB-SubCell"/>
</dbReference>
<accession>A0A3B0USN1</accession>
<proteinExistence type="inferred from homology"/>
<dbReference type="InterPro" id="IPR042118">
    <property type="entry name" value="QueA_dom1"/>
</dbReference>
<dbReference type="HAMAP" id="MF_00113">
    <property type="entry name" value="QueA"/>
    <property type="match status" value="1"/>
</dbReference>
<keyword evidence="7" id="KW-0812">Transmembrane</keyword>
<dbReference type="PANTHER" id="PTHR30307:SF0">
    <property type="entry name" value="S-ADENOSYLMETHIONINE:TRNA RIBOSYLTRANSFERASE-ISOMERASE"/>
    <property type="match status" value="1"/>
</dbReference>
<evidence type="ECO:0000256" key="4">
    <source>
        <dbReference type="ARBA" id="ARBA00022679"/>
    </source>
</evidence>
<keyword evidence="7" id="KW-0472">Membrane</keyword>
<comment type="subunit">
    <text evidence="2">Monomer.</text>
</comment>
<evidence type="ECO:0000256" key="6">
    <source>
        <dbReference type="ARBA" id="ARBA00022785"/>
    </source>
</evidence>
<evidence type="ECO:0000256" key="3">
    <source>
        <dbReference type="ARBA" id="ARBA00022490"/>
    </source>
</evidence>
<keyword evidence="8" id="KW-0328">Glycosyltransferase</keyword>
<dbReference type="NCBIfam" id="TIGR00113">
    <property type="entry name" value="queA"/>
    <property type="match status" value="1"/>
</dbReference>
<dbReference type="PANTHER" id="PTHR30307">
    <property type="entry name" value="S-ADENOSYLMETHIONINE:TRNA RIBOSYLTRANSFERASE-ISOMERASE"/>
    <property type="match status" value="1"/>
</dbReference>
<dbReference type="NCBIfam" id="NF001140">
    <property type="entry name" value="PRK00147.1"/>
    <property type="match status" value="1"/>
</dbReference>
<reference evidence="8" key="1">
    <citation type="submission" date="2018-06" db="EMBL/GenBank/DDBJ databases">
        <authorList>
            <person name="Zhirakovskaya E."/>
        </authorList>
    </citation>
    <scope>NUCLEOTIDE SEQUENCE</scope>
</reference>
<dbReference type="Gene3D" id="2.40.10.240">
    <property type="entry name" value="QueA-like"/>
    <property type="match status" value="1"/>
</dbReference>